<protein>
    <recommendedName>
        <fullName evidence="2">Major tropism determinant N-terminal domain-containing protein</fullName>
    </recommendedName>
</protein>
<dbReference type="AlphaFoldDB" id="E0NN85"/>
<dbReference type="EMBL" id="AEEH01000048">
    <property type="protein sequence ID" value="EFM24758.1"/>
    <property type="molecule type" value="Genomic_DNA"/>
</dbReference>
<gene>
    <name evidence="3" type="ORF">HMPREF9225_1624</name>
</gene>
<reference evidence="3 4" key="1">
    <citation type="submission" date="2010-07" db="EMBL/GenBank/DDBJ databases">
        <authorList>
            <person name="Muzny D."/>
            <person name="Qin X."/>
            <person name="Deng J."/>
            <person name="Jiang H."/>
            <person name="Liu Y."/>
            <person name="Qu J."/>
            <person name="Song X.-Z."/>
            <person name="Zhang L."/>
            <person name="Thornton R."/>
            <person name="Coyle M."/>
            <person name="Francisco L."/>
            <person name="Jackson L."/>
            <person name="Javaid M."/>
            <person name="Korchina V."/>
            <person name="Kovar C."/>
            <person name="Mata R."/>
            <person name="Mathew T."/>
            <person name="Ngo R."/>
            <person name="Nguyen L."/>
            <person name="Nguyen N."/>
            <person name="Okwuonu G."/>
            <person name="Ongeri F."/>
            <person name="Pham C."/>
            <person name="Simmons D."/>
            <person name="Wilczek-Boney K."/>
            <person name="Hale W."/>
            <person name="Jakkamsetti A."/>
            <person name="Pham P."/>
            <person name="Ruth R."/>
            <person name="San Lucas F."/>
            <person name="Warren J."/>
            <person name="Zhang J."/>
            <person name="Zhao Z."/>
            <person name="Zhou C."/>
            <person name="Zhu D."/>
            <person name="Lee S."/>
            <person name="Bess C."/>
            <person name="Blankenburg K."/>
            <person name="Forbes L."/>
            <person name="Fu Q."/>
            <person name="Gubbala S."/>
            <person name="Hirani K."/>
            <person name="Jayaseelan J.C."/>
            <person name="Lara F."/>
            <person name="Munidasa M."/>
            <person name="Palculict T."/>
            <person name="Patil S."/>
            <person name="Pu L.-L."/>
            <person name="Saada N."/>
            <person name="Tang L."/>
            <person name="Weissenberger G."/>
            <person name="Zhu Y."/>
            <person name="Hemphill L."/>
            <person name="Shang Y."/>
            <person name="Youmans B."/>
            <person name="Ayvaz T."/>
            <person name="Ross M."/>
            <person name="Santibanez J."/>
            <person name="Aqrawi P."/>
            <person name="Gross S."/>
            <person name="Joshi V."/>
            <person name="Fowler G."/>
            <person name="Nazareth L."/>
            <person name="Reid J."/>
            <person name="Worley K."/>
            <person name="Petrosino J."/>
            <person name="Highlander S."/>
            <person name="Gibbs R."/>
        </authorList>
    </citation>
    <scope>NUCLEOTIDE SEQUENCE [LARGE SCALE GENOMIC DNA]</scope>
    <source>
        <strain evidence="3 4">ATCC BAA-1640</strain>
    </source>
</reference>
<name>E0NN85_9FIRM</name>
<dbReference type="Proteomes" id="UP000003280">
    <property type="component" value="Unassembled WGS sequence"/>
</dbReference>
<proteinExistence type="predicted"/>
<dbReference type="InterPro" id="IPR008160">
    <property type="entry name" value="Collagen"/>
</dbReference>
<dbReference type="Pfam" id="PF01391">
    <property type="entry name" value="Collagen"/>
    <property type="match status" value="1"/>
</dbReference>
<accession>E0NN85</accession>
<evidence type="ECO:0000259" key="2">
    <source>
        <dbReference type="Pfam" id="PF18454"/>
    </source>
</evidence>
<dbReference type="RefSeq" id="WP_008902399.1">
    <property type="nucleotide sequence ID" value="NZ_GL397071.1"/>
</dbReference>
<evidence type="ECO:0000256" key="1">
    <source>
        <dbReference type="SAM" id="MobiDB-lite"/>
    </source>
</evidence>
<evidence type="ECO:0000313" key="3">
    <source>
        <dbReference type="EMBL" id="EFM24758.1"/>
    </source>
</evidence>
<dbReference type="SUPFAM" id="SSF69349">
    <property type="entry name" value="Phage fibre proteins"/>
    <property type="match status" value="1"/>
</dbReference>
<evidence type="ECO:0000313" key="4">
    <source>
        <dbReference type="Proteomes" id="UP000003280"/>
    </source>
</evidence>
<keyword evidence="4" id="KW-1185">Reference proteome</keyword>
<feature type="domain" description="Major tropism determinant N-terminal" evidence="2">
    <location>
        <begin position="14"/>
        <end position="47"/>
    </location>
</feature>
<organism evidence="3 4">
    <name type="scientific">Peptoniphilus duerdenii ATCC BAA-1640</name>
    <dbReference type="NCBI Taxonomy" id="862517"/>
    <lineage>
        <taxon>Bacteria</taxon>
        <taxon>Bacillati</taxon>
        <taxon>Bacillota</taxon>
        <taxon>Tissierellia</taxon>
        <taxon>Tissierellales</taxon>
        <taxon>Peptoniphilaceae</taxon>
        <taxon>Peptoniphilus</taxon>
    </lineage>
</organism>
<dbReference type="InterPro" id="IPR041352">
    <property type="entry name" value="Mtd_N"/>
</dbReference>
<feature type="region of interest" description="Disordered" evidence="1">
    <location>
        <begin position="120"/>
        <end position="158"/>
    </location>
</feature>
<dbReference type="eggNOG" id="COG3266">
    <property type="taxonomic scope" value="Bacteria"/>
</dbReference>
<dbReference type="HOGENOM" id="CLU_1150987_0_0_9"/>
<dbReference type="OrthoDB" id="1095143at2"/>
<sequence length="241" mass="26062">MKILKEGRFIFNYGTKAELEEENLILLKGELAIENDTQFMKVGDGKSPYSDLPYLNRGPIGLTGDKGEKGDTGTSLSINGTVADEASLPKNPKDGVGYMVQGDLYIAKDGKFTNVGRIKGPKGDQGEIGPPGPLGPPGKTGERGKIGPQGFKGEKGDPLKYTDLTEAQKQELATKVAKDELLKDYATKKDLESIDVTSQLSGYAKKEEVGVKVVWITKAEHRKLVSSGTVEPETLYLVTER</sequence>
<comment type="caution">
    <text evidence="3">The sequence shown here is derived from an EMBL/GenBank/DDBJ whole genome shotgun (WGS) entry which is preliminary data.</text>
</comment>
<dbReference type="Pfam" id="PF18454">
    <property type="entry name" value="Mtd_N"/>
    <property type="match status" value="1"/>
</dbReference>
<dbReference type="STRING" id="862517.HMPREF9225_1624"/>